<feature type="domain" description="Aspartate/ornithine carbamoyltransferase carbamoyl-P binding" evidence="5">
    <location>
        <begin position="4"/>
        <end position="146"/>
    </location>
</feature>
<evidence type="ECO:0000259" key="5">
    <source>
        <dbReference type="Pfam" id="PF02729"/>
    </source>
</evidence>
<name>A0ABX8W4T4_9LACO</name>
<dbReference type="PRINTS" id="PR00102">
    <property type="entry name" value="OTCASE"/>
</dbReference>
<protein>
    <recommendedName>
        <fullName evidence="2">Ornithine carbamoyltransferase</fullName>
        <ecNumber evidence="2">2.1.3.3</ecNumber>
    </recommendedName>
</protein>
<evidence type="ECO:0000313" key="7">
    <source>
        <dbReference type="Proteomes" id="UP000826550"/>
    </source>
</evidence>
<sequence>MTKRDCIETLAFSKEEMQYITDLGLKIKAAIANGYYPPLLKGKSLGMIFDQSSTRTRCSAEAAMTELGGHALYLAPGQIQLGENGHENLEDTSRVLGDLLDIIGVRISSQEAIKSIALSSRAPVVSFMSDDDHPTQALGDLMTIEENMPAGKNIEDVKLVFVGDTTQITLSALSLCAQMGMNFAQYAPKERQISTAILNQAKEIAVKSGATIELSDQDDILHGADFVYTDVWYGSYEDELTKEEYLKIFYPKYQVNEKLLAKTHNTNVKFMHCLPANREEEVSTAVLEGKHSIAWEQSANKKAIMRAIFTYLLNSQKQEPSASVKTNFQNELDAMLAKSPVK</sequence>
<dbReference type="SUPFAM" id="SSF53671">
    <property type="entry name" value="Aspartate/ornithine carbamoyltransferase"/>
    <property type="match status" value="1"/>
</dbReference>
<dbReference type="InterPro" id="IPR006132">
    <property type="entry name" value="Asp/Orn_carbamoyltranf_P-bd"/>
</dbReference>
<keyword evidence="1 3" id="KW-0808">Transferase</keyword>
<dbReference type="NCBIfam" id="TIGR00658">
    <property type="entry name" value="orni_carb_tr"/>
    <property type="match status" value="1"/>
</dbReference>
<evidence type="ECO:0000256" key="2">
    <source>
        <dbReference type="NCBIfam" id="TIGR00658"/>
    </source>
</evidence>
<dbReference type="Pfam" id="PF02729">
    <property type="entry name" value="OTCace_N"/>
    <property type="match status" value="1"/>
</dbReference>
<comment type="similarity">
    <text evidence="3">Belongs to the aspartate/ornithine carbamoyltransferase superfamily.</text>
</comment>
<organism evidence="6 7">
    <name type="scientific">Lactobacillus panisapium</name>
    <dbReference type="NCBI Taxonomy" id="2012495"/>
    <lineage>
        <taxon>Bacteria</taxon>
        <taxon>Bacillati</taxon>
        <taxon>Bacillota</taxon>
        <taxon>Bacilli</taxon>
        <taxon>Lactobacillales</taxon>
        <taxon>Lactobacillaceae</taxon>
        <taxon>Lactobacillus</taxon>
    </lineage>
</organism>
<evidence type="ECO:0000313" key="6">
    <source>
        <dbReference type="EMBL" id="QYN52584.1"/>
    </source>
</evidence>
<evidence type="ECO:0000256" key="3">
    <source>
        <dbReference type="RuleBase" id="RU003634"/>
    </source>
</evidence>
<evidence type="ECO:0000259" key="4">
    <source>
        <dbReference type="Pfam" id="PF00185"/>
    </source>
</evidence>
<evidence type="ECO:0000256" key="1">
    <source>
        <dbReference type="ARBA" id="ARBA00022679"/>
    </source>
</evidence>
<dbReference type="GO" id="GO:0004585">
    <property type="term" value="F:ornithine carbamoyltransferase activity"/>
    <property type="evidence" value="ECO:0007669"/>
    <property type="project" value="UniProtKB-EC"/>
</dbReference>
<dbReference type="PANTHER" id="PTHR45753:SF3">
    <property type="entry name" value="ORNITHINE TRANSCARBAMYLASE, MITOCHONDRIAL"/>
    <property type="match status" value="1"/>
</dbReference>
<feature type="domain" description="Aspartate/ornithine carbamoyltransferase Asp/Orn-binding" evidence="4">
    <location>
        <begin position="156"/>
        <end position="311"/>
    </location>
</feature>
<dbReference type="EMBL" id="CP048268">
    <property type="protein sequence ID" value="QYN52584.1"/>
    <property type="molecule type" value="Genomic_DNA"/>
</dbReference>
<dbReference type="Gene3D" id="3.40.50.1370">
    <property type="entry name" value="Aspartate/ornithine carbamoyltransferase"/>
    <property type="match status" value="2"/>
</dbReference>
<keyword evidence="7" id="KW-1185">Reference proteome</keyword>
<dbReference type="RefSeq" id="WP_220220981.1">
    <property type="nucleotide sequence ID" value="NZ_CP048268.1"/>
</dbReference>
<dbReference type="InterPro" id="IPR006130">
    <property type="entry name" value="Asp/Orn_carbamoylTrfase"/>
</dbReference>
<gene>
    <name evidence="6" type="primary">argF</name>
    <name evidence="6" type="ORF">GYM71_03825</name>
</gene>
<proteinExistence type="inferred from homology"/>
<dbReference type="PRINTS" id="PR00100">
    <property type="entry name" value="AOTCASE"/>
</dbReference>
<dbReference type="Proteomes" id="UP000826550">
    <property type="component" value="Chromosome"/>
</dbReference>
<dbReference type="Pfam" id="PF00185">
    <property type="entry name" value="OTCace"/>
    <property type="match status" value="1"/>
</dbReference>
<dbReference type="InterPro" id="IPR036901">
    <property type="entry name" value="Asp/Orn_carbamoylTrfase_sf"/>
</dbReference>
<reference evidence="6 7" key="1">
    <citation type="submission" date="2020-01" db="EMBL/GenBank/DDBJ databases">
        <title>Vast differences in strain-level diversity in the gut microbiota of two closely related honey bee species.</title>
        <authorList>
            <person name="Ellegaard K.M."/>
            <person name="Suenami S."/>
            <person name="Miyazaki R."/>
            <person name="Engel P."/>
        </authorList>
    </citation>
    <scope>NUCLEOTIDE SEQUENCE [LARGE SCALE GENOMIC DNA]</scope>
    <source>
        <strain evidence="6 7">ESL0416</strain>
    </source>
</reference>
<dbReference type="EC" id="2.1.3.3" evidence="2"/>
<dbReference type="PANTHER" id="PTHR45753">
    <property type="entry name" value="ORNITHINE CARBAMOYLTRANSFERASE, MITOCHONDRIAL"/>
    <property type="match status" value="1"/>
</dbReference>
<dbReference type="InterPro" id="IPR006131">
    <property type="entry name" value="Asp_carbamoyltransf_Asp/Orn-bd"/>
</dbReference>
<dbReference type="InterPro" id="IPR002292">
    <property type="entry name" value="Orn/put_carbamltrans"/>
</dbReference>
<accession>A0ABX8W4T4</accession>